<evidence type="ECO:0000313" key="3">
    <source>
        <dbReference type="Proteomes" id="UP000770661"/>
    </source>
</evidence>
<comment type="caution">
    <text evidence="2">The sequence shown here is derived from an EMBL/GenBank/DDBJ whole genome shotgun (WGS) entry which is preliminary data.</text>
</comment>
<name>A0A8J4Z589_CHIOP</name>
<keyword evidence="3" id="KW-1185">Reference proteome</keyword>
<evidence type="ECO:0000313" key="2">
    <source>
        <dbReference type="EMBL" id="KAG0730580.1"/>
    </source>
</evidence>
<gene>
    <name evidence="2" type="ORF">GWK47_027941</name>
</gene>
<dbReference type="AlphaFoldDB" id="A0A8J4Z589"/>
<organism evidence="2 3">
    <name type="scientific">Chionoecetes opilio</name>
    <name type="common">Atlantic snow crab</name>
    <name type="synonym">Cancer opilio</name>
    <dbReference type="NCBI Taxonomy" id="41210"/>
    <lineage>
        <taxon>Eukaryota</taxon>
        <taxon>Metazoa</taxon>
        <taxon>Ecdysozoa</taxon>
        <taxon>Arthropoda</taxon>
        <taxon>Crustacea</taxon>
        <taxon>Multicrustacea</taxon>
        <taxon>Malacostraca</taxon>
        <taxon>Eumalacostraca</taxon>
        <taxon>Eucarida</taxon>
        <taxon>Decapoda</taxon>
        <taxon>Pleocyemata</taxon>
        <taxon>Brachyura</taxon>
        <taxon>Eubrachyura</taxon>
        <taxon>Majoidea</taxon>
        <taxon>Majidae</taxon>
        <taxon>Chionoecetes</taxon>
    </lineage>
</organism>
<feature type="region of interest" description="Disordered" evidence="1">
    <location>
        <begin position="48"/>
        <end position="72"/>
    </location>
</feature>
<feature type="compositionally biased region" description="Pro residues" evidence="1">
    <location>
        <begin position="59"/>
        <end position="68"/>
    </location>
</feature>
<dbReference type="Proteomes" id="UP000770661">
    <property type="component" value="Unassembled WGS sequence"/>
</dbReference>
<dbReference type="EMBL" id="JACEEZ010000056">
    <property type="protein sequence ID" value="KAG0730580.1"/>
    <property type="molecule type" value="Genomic_DNA"/>
</dbReference>
<accession>A0A8J4Z589</accession>
<protein>
    <submittedName>
        <fullName evidence="2">Uncharacterized protein</fullName>
    </submittedName>
</protein>
<evidence type="ECO:0000256" key="1">
    <source>
        <dbReference type="SAM" id="MobiDB-lite"/>
    </source>
</evidence>
<reference evidence="2" key="1">
    <citation type="submission" date="2020-07" db="EMBL/GenBank/DDBJ databases">
        <title>The High-quality genome of the commercially important snow crab, Chionoecetes opilio.</title>
        <authorList>
            <person name="Jeong J.-H."/>
            <person name="Ryu S."/>
        </authorList>
    </citation>
    <scope>NUCLEOTIDE SEQUENCE</scope>
    <source>
        <strain evidence="2">MADBK_172401_WGS</strain>
        <tissue evidence="2">Digestive gland</tissue>
    </source>
</reference>
<sequence>MDHFVDACKIENYSFHQAGPPEGRKGTWRGPLELEAFMPPLCAVPGVFRPPPPRRKPPTYGPEPPADPGPCWGGGQKGALAVPVYEGTKVTFPRGPAPNLFRPVQSSGIWSLSIACPGRRTRQAETRAAAGGAASTCPKGPPLRFNFAACSPRHSGEGTVVGNPPSCIQAQRGPSCSGTCGRTFLPKATRICGVRGACTSLKGP</sequence>
<proteinExistence type="predicted"/>